<dbReference type="RefSeq" id="WP_348712348.1">
    <property type="nucleotide sequence ID" value="NZ_CAXIXY010000004.1"/>
</dbReference>
<dbReference type="InterPro" id="IPR019587">
    <property type="entry name" value="Polyketide_cyclase/dehydratase"/>
</dbReference>
<evidence type="ECO:0000313" key="3">
    <source>
        <dbReference type="Proteomes" id="UP001497416"/>
    </source>
</evidence>
<dbReference type="Gene3D" id="3.30.530.20">
    <property type="match status" value="1"/>
</dbReference>
<accession>A0ABM9P1I3</accession>
<name>A0ABM9P1I3_9FLAO</name>
<dbReference type="EMBL" id="CAXIXY010000004">
    <property type="protein sequence ID" value="CAL2087369.1"/>
    <property type="molecule type" value="Genomic_DNA"/>
</dbReference>
<sequence>MFNSKVIVIVSVIIIVLVVLYITGKKSVHHEIMINAIPDKVWSVLINTETYKEWNPIMLVLKGEVQEGNTVTYQFSQDEKNKSEIPSQVKKIIKNELLHQGGGVPLILTFNHMYILEQEGDKTRVTIHEDYDGIWVNFWNPKPVQGAYARLNEALKKRVESLN</sequence>
<comment type="caution">
    <text evidence="2">The sequence shown here is derived from an EMBL/GenBank/DDBJ whole genome shotgun (WGS) entry which is preliminary data.</text>
</comment>
<reference evidence="2 3" key="1">
    <citation type="submission" date="2024-05" db="EMBL/GenBank/DDBJ databases">
        <authorList>
            <person name="Duchaud E."/>
        </authorList>
    </citation>
    <scope>NUCLEOTIDE SEQUENCE [LARGE SCALE GENOMIC DNA]</scope>
    <source>
        <strain evidence="2">Ena-SAMPLE-TAB-13-05-2024-13:56:06:370-140302</strain>
    </source>
</reference>
<dbReference type="Pfam" id="PF10604">
    <property type="entry name" value="Polyketide_cyc2"/>
    <property type="match status" value="1"/>
</dbReference>
<dbReference type="CDD" id="cd07822">
    <property type="entry name" value="SRPBCC_4"/>
    <property type="match status" value="1"/>
</dbReference>
<keyword evidence="1" id="KW-0812">Transmembrane</keyword>
<dbReference type="InterPro" id="IPR023393">
    <property type="entry name" value="START-like_dom_sf"/>
</dbReference>
<organism evidence="2 3">
    <name type="scientific">Tenacibaculum platacis</name>
    <dbReference type="NCBI Taxonomy" id="3137852"/>
    <lineage>
        <taxon>Bacteria</taxon>
        <taxon>Pseudomonadati</taxon>
        <taxon>Bacteroidota</taxon>
        <taxon>Flavobacteriia</taxon>
        <taxon>Flavobacteriales</taxon>
        <taxon>Flavobacteriaceae</taxon>
        <taxon>Tenacibaculum</taxon>
    </lineage>
</organism>
<keyword evidence="1" id="KW-1133">Transmembrane helix</keyword>
<dbReference type="SUPFAM" id="SSF55961">
    <property type="entry name" value="Bet v1-like"/>
    <property type="match status" value="1"/>
</dbReference>
<evidence type="ECO:0000313" key="2">
    <source>
        <dbReference type="EMBL" id="CAL2087369.1"/>
    </source>
</evidence>
<keyword evidence="1" id="KW-0472">Membrane</keyword>
<gene>
    <name evidence="2" type="ORF">T190607A01A_20795</name>
</gene>
<feature type="transmembrane region" description="Helical" evidence="1">
    <location>
        <begin position="6"/>
        <end position="24"/>
    </location>
</feature>
<keyword evidence="3" id="KW-1185">Reference proteome</keyword>
<protein>
    <recommendedName>
        <fullName evidence="4">SRPBCC domain-containing protein</fullName>
    </recommendedName>
</protein>
<evidence type="ECO:0008006" key="4">
    <source>
        <dbReference type="Google" id="ProtNLM"/>
    </source>
</evidence>
<dbReference type="Proteomes" id="UP001497416">
    <property type="component" value="Unassembled WGS sequence"/>
</dbReference>
<proteinExistence type="predicted"/>
<evidence type="ECO:0000256" key="1">
    <source>
        <dbReference type="SAM" id="Phobius"/>
    </source>
</evidence>